<dbReference type="KEGG" id="hhk:HH1059_13920"/>
<dbReference type="InterPro" id="IPR011704">
    <property type="entry name" value="ATPase_dyneun-rel_AAA"/>
</dbReference>
<dbReference type="SMART" id="SM00382">
    <property type="entry name" value="AAA"/>
    <property type="match status" value="1"/>
</dbReference>
<dbReference type="PANTHER" id="PTHR42759:SF1">
    <property type="entry name" value="MAGNESIUM-CHELATASE SUBUNIT CHLD"/>
    <property type="match status" value="1"/>
</dbReference>
<dbReference type="GO" id="GO:0005524">
    <property type="term" value="F:ATP binding"/>
    <property type="evidence" value="ECO:0007669"/>
    <property type="project" value="UniProtKB-KW"/>
</dbReference>
<dbReference type="OrthoDB" id="9808317at2"/>
<dbReference type="Pfam" id="PF07728">
    <property type="entry name" value="AAA_5"/>
    <property type="match status" value="1"/>
</dbReference>
<dbReference type="AlphaFoldDB" id="A0A0X8X9Z2"/>
<keyword evidence="2" id="KW-0547">Nucleotide-binding</keyword>
<gene>
    <name evidence="5" type="ORF">HH1059_13920</name>
</gene>
<dbReference type="InterPro" id="IPR013615">
    <property type="entry name" value="CbbQ_C"/>
</dbReference>
<dbReference type="Gene3D" id="3.40.50.300">
    <property type="entry name" value="P-loop containing nucleotide triphosphate hydrolases"/>
    <property type="match status" value="1"/>
</dbReference>
<dbReference type="Pfam" id="PF08406">
    <property type="entry name" value="CbbQ_C"/>
    <property type="match status" value="1"/>
</dbReference>
<evidence type="ECO:0000259" key="4">
    <source>
        <dbReference type="SMART" id="SM00382"/>
    </source>
</evidence>
<organism evidence="5 6">
    <name type="scientific">Halorhodospira halochloris</name>
    <name type="common">Ectothiorhodospira halochloris</name>
    <dbReference type="NCBI Taxonomy" id="1052"/>
    <lineage>
        <taxon>Bacteria</taxon>
        <taxon>Pseudomonadati</taxon>
        <taxon>Pseudomonadota</taxon>
        <taxon>Gammaproteobacteria</taxon>
        <taxon>Chromatiales</taxon>
        <taxon>Ectothiorhodospiraceae</taxon>
        <taxon>Halorhodospira</taxon>
    </lineage>
</organism>
<reference evidence="5" key="1">
    <citation type="submission" date="2016-02" db="EMBL/GenBank/DDBJ databases">
        <title>Halorhodospira halochloris DSM-1059 complete genome, version 2.</title>
        <authorList>
            <person name="Tsukatani Y."/>
        </authorList>
    </citation>
    <scope>NUCLEOTIDE SEQUENCE</scope>
    <source>
        <strain evidence="5">DSM 1059</strain>
    </source>
</reference>
<dbReference type="PANTHER" id="PTHR42759">
    <property type="entry name" value="MOXR FAMILY PROTEIN"/>
    <property type="match status" value="1"/>
</dbReference>
<protein>
    <submittedName>
        <fullName evidence="5">Aerobic cobaltochelatase CobS subunit</fullName>
    </submittedName>
</protein>
<dbReference type="GO" id="GO:0016887">
    <property type="term" value="F:ATP hydrolysis activity"/>
    <property type="evidence" value="ECO:0007669"/>
    <property type="project" value="InterPro"/>
</dbReference>
<dbReference type="SUPFAM" id="SSF52540">
    <property type="entry name" value="P-loop containing nucleoside triphosphate hydrolases"/>
    <property type="match status" value="1"/>
</dbReference>
<proteinExistence type="inferred from homology"/>
<dbReference type="EMBL" id="AP017372">
    <property type="protein sequence ID" value="BAU58099.1"/>
    <property type="molecule type" value="Genomic_DNA"/>
</dbReference>
<evidence type="ECO:0000256" key="3">
    <source>
        <dbReference type="ARBA" id="ARBA00022840"/>
    </source>
</evidence>
<dbReference type="InterPro" id="IPR050764">
    <property type="entry name" value="CbbQ/NirQ/NorQ/GpvN"/>
</dbReference>
<dbReference type="Proteomes" id="UP000218890">
    <property type="component" value="Chromosome"/>
</dbReference>
<sequence>MSALTQFNVSQTFNVPAHPGLEVPGYSDPTHPNIPPLKSSYVFRHRLLGDVLAFLHHSAGDGLFLCGPTGSGKSTLISQIAARLNWPVQSVTCHGRLEFQSLIGQFVLVKGSTDFVHGPLAVAARDGHILILNELDMMDPAELAGLNDIIEGQPLVIAENGGEVIHPHPQFRLIATGNSLGSGDTTGLYQGVLRQNVAFMDRFRVIHVEYPDPEAEKEMLQAAVPSLPEEIVSRMLSVAGEVRRLFMGSDSEAGQLTVTMSTRTLVRWATLAATFKGAPNVFEYSLNQALTARAEAEQREAIHRIAADVFGDYWQSSNC</sequence>
<keyword evidence="3" id="KW-0067">ATP-binding</keyword>
<evidence type="ECO:0000313" key="6">
    <source>
        <dbReference type="Proteomes" id="UP000218890"/>
    </source>
</evidence>
<evidence type="ECO:0000256" key="1">
    <source>
        <dbReference type="ARBA" id="ARBA00009417"/>
    </source>
</evidence>
<comment type="similarity">
    <text evidence="1">Belongs to the CbbQ/NirQ/NorQ/GpvN family.</text>
</comment>
<dbReference type="InterPro" id="IPR027417">
    <property type="entry name" value="P-loop_NTPase"/>
</dbReference>
<dbReference type="RefSeq" id="WP_096409509.1">
    <property type="nucleotide sequence ID" value="NZ_AP017372.2"/>
</dbReference>
<dbReference type="CDD" id="cd00009">
    <property type="entry name" value="AAA"/>
    <property type="match status" value="1"/>
</dbReference>
<feature type="domain" description="AAA+ ATPase" evidence="4">
    <location>
        <begin position="59"/>
        <end position="212"/>
    </location>
</feature>
<dbReference type="InterPro" id="IPR003593">
    <property type="entry name" value="AAA+_ATPase"/>
</dbReference>
<accession>A0A0X8X9Z2</accession>
<evidence type="ECO:0000313" key="5">
    <source>
        <dbReference type="EMBL" id="BAU58099.1"/>
    </source>
</evidence>
<keyword evidence="6" id="KW-1185">Reference proteome</keyword>
<name>A0A0X8X9Z2_HALHR</name>
<evidence type="ECO:0000256" key="2">
    <source>
        <dbReference type="ARBA" id="ARBA00022741"/>
    </source>
</evidence>